<dbReference type="AlphaFoldDB" id="A0A2D2DLA6"/>
<sequence length="191" mass="20840">MVAYLHATGSNVSVDEALGMAIDAWLAAETARASRTMADGTAKGYQWKCLFLPDTTKIRMSVEGRTEYAEVVGDTIMHRGRSVSPRGLTLAIAGDGRNAWRELVVRRPGDAGWLRASVLRARIERAARQGQPQPATPADSMAAAARCMSDALRSALAVVEHVNVQAAQQYERRAERHRRAADKMAEDCAFD</sequence>
<reference evidence="1" key="1">
    <citation type="submission" date="2017-10" db="EMBL/GenBank/DDBJ databases">
        <title>Massilia psychrophilum sp. nov., a novel purple-pigmented bacterium isolated from Tianshan glacier, Xinjiang Municipality, China.</title>
        <authorList>
            <person name="Wang H."/>
        </authorList>
    </citation>
    <scope>NUCLEOTIDE SEQUENCE [LARGE SCALE GENOMIC DNA]</scope>
    <source>
        <strain evidence="1">B2</strain>
    </source>
</reference>
<evidence type="ECO:0000313" key="2">
    <source>
        <dbReference type="Proteomes" id="UP000229897"/>
    </source>
</evidence>
<protein>
    <submittedName>
        <fullName evidence="1">Uncharacterized protein</fullName>
    </submittedName>
</protein>
<keyword evidence="2" id="KW-1185">Reference proteome</keyword>
<dbReference type="EMBL" id="CP024608">
    <property type="protein sequence ID" value="ATQ75740.1"/>
    <property type="molecule type" value="Genomic_DNA"/>
</dbReference>
<dbReference type="KEGG" id="mass:CR152_15295"/>
<dbReference type="RefSeq" id="WP_099875753.1">
    <property type="nucleotide sequence ID" value="NZ_CP024608.1"/>
</dbReference>
<accession>A0A2D2DLA6</accession>
<organism evidence="1 2">
    <name type="scientific">Massilia violaceinigra</name>
    <dbReference type="NCBI Taxonomy" id="2045208"/>
    <lineage>
        <taxon>Bacteria</taxon>
        <taxon>Pseudomonadati</taxon>
        <taxon>Pseudomonadota</taxon>
        <taxon>Betaproteobacteria</taxon>
        <taxon>Burkholderiales</taxon>
        <taxon>Oxalobacteraceae</taxon>
        <taxon>Telluria group</taxon>
        <taxon>Massilia</taxon>
    </lineage>
</organism>
<evidence type="ECO:0000313" key="1">
    <source>
        <dbReference type="EMBL" id="ATQ75740.1"/>
    </source>
</evidence>
<dbReference type="Proteomes" id="UP000229897">
    <property type="component" value="Chromosome"/>
</dbReference>
<gene>
    <name evidence="1" type="ORF">CR152_15295</name>
</gene>
<proteinExistence type="predicted"/>
<name>A0A2D2DLA6_9BURK</name>